<proteinExistence type="predicted"/>
<reference evidence="1 2" key="1">
    <citation type="submission" date="2018-10" db="EMBL/GenBank/DDBJ databases">
        <title>Draft genome sequence of Aquitalea MWU14-2217 isolated from a wild cranberry bog in Provincetown, Massachusetts.</title>
        <authorList>
            <person name="Ebadzadsahrai G."/>
            <person name="Soby S."/>
        </authorList>
    </citation>
    <scope>NUCLEOTIDE SEQUENCE [LARGE SCALE GENOMIC DNA]</scope>
    <source>
        <strain evidence="1 2">MWU14-2217</strain>
    </source>
</reference>
<name>A0A454JJX9_9NEIS</name>
<sequence>MLPYVRKDPLTIVQGCTFIHTWEWIAGGQPVDLTGAEFELVAKASADSSAPLIHLTTSNAGITVSGNAISLRIEEDITRAYIWRNAVFDLRVKWPGAEPRRVDPFMTGRFEVRPGVLA</sequence>
<protein>
    <submittedName>
        <fullName evidence="1">Uncharacterized protein</fullName>
    </submittedName>
</protein>
<evidence type="ECO:0000313" key="1">
    <source>
        <dbReference type="EMBL" id="RMC99551.1"/>
    </source>
</evidence>
<accession>A0A454JJX9</accession>
<comment type="caution">
    <text evidence="1">The sequence shown here is derived from an EMBL/GenBank/DDBJ whole genome shotgun (WGS) entry which is preliminary data.</text>
</comment>
<dbReference type="AlphaFoldDB" id="A0A454JJX9"/>
<dbReference type="OrthoDB" id="8593976at2"/>
<gene>
    <name evidence="1" type="ORF">EAY64_07195</name>
</gene>
<evidence type="ECO:0000313" key="2">
    <source>
        <dbReference type="Proteomes" id="UP000274139"/>
    </source>
</evidence>
<dbReference type="RefSeq" id="WP_103524101.1">
    <property type="nucleotide sequence ID" value="NZ_JAIZDC010000007.1"/>
</dbReference>
<dbReference type="Proteomes" id="UP000274139">
    <property type="component" value="Unassembled WGS sequence"/>
</dbReference>
<organism evidence="1 2">
    <name type="scientific">Aquitalea palustris</name>
    <dbReference type="NCBI Taxonomy" id="2480983"/>
    <lineage>
        <taxon>Bacteria</taxon>
        <taxon>Pseudomonadati</taxon>
        <taxon>Pseudomonadota</taxon>
        <taxon>Betaproteobacteria</taxon>
        <taxon>Neisseriales</taxon>
        <taxon>Chromobacteriaceae</taxon>
        <taxon>Aquitalea</taxon>
    </lineage>
</organism>
<dbReference type="EMBL" id="RFAR01000024">
    <property type="protein sequence ID" value="RMC99551.1"/>
    <property type="molecule type" value="Genomic_DNA"/>
</dbReference>
<keyword evidence="2" id="KW-1185">Reference proteome</keyword>